<protein>
    <submittedName>
        <fullName evidence="2">Uncharacterized protein</fullName>
    </submittedName>
</protein>
<accession>A0AAN9R130</accession>
<feature type="region of interest" description="Disordered" evidence="1">
    <location>
        <begin position="77"/>
        <end position="111"/>
    </location>
</feature>
<name>A0AAN9R130_PHACN</name>
<comment type="caution">
    <text evidence="2">The sequence shown here is derived from an EMBL/GenBank/DDBJ whole genome shotgun (WGS) entry which is preliminary data.</text>
</comment>
<evidence type="ECO:0000313" key="3">
    <source>
        <dbReference type="Proteomes" id="UP001374584"/>
    </source>
</evidence>
<evidence type="ECO:0000256" key="1">
    <source>
        <dbReference type="SAM" id="MobiDB-lite"/>
    </source>
</evidence>
<dbReference type="AlphaFoldDB" id="A0AAN9R130"/>
<feature type="region of interest" description="Disordered" evidence="1">
    <location>
        <begin position="30"/>
        <end position="62"/>
    </location>
</feature>
<dbReference type="EMBL" id="JAYMYR010000007">
    <property type="protein sequence ID" value="KAK7354861.1"/>
    <property type="molecule type" value="Genomic_DNA"/>
</dbReference>
<gene>
    <name evidence="2" type="ORF">VNO80_20407</name>
</gene>
<proteinExistence type="predicted"/>
<dbReference type="PANTHER" id="PTHR37728">
    <property type="entry name" value="BNAA04G26730D PROTEIN"/>
    <property type="match status" value="1"/>
</dbReference>
<feature type="compositionally biased region" description="Basic residues" evidence="1">
    <location>
        <begin position="79"/>
        <end position="93"/>
    </location>
</feature>
<organism evidence="2 3">
    <name type="scientific">Phaseolus coccineus</name>
    <name type="common">Scarlet runner bean</name>
    <name type="synonym">Phaseolus multiflorus</name>
    <dbReference type="NCBI Taxonomy" id="3886"/>
    <lineage>
        <taxon>Eukaryota</taxon>
        <taxon>Viridiplantae</taxon>
        <taxon>Streptophyta</taxon>
        <taxon>Embryophyta</taxon>
        <taxon>Tracheophyta</taxon>
        <taxon>Spermatophyta</taxon>
        <taxon>Magnoliopsida</taxon>
        <taxon>eudicotyledons</taxon>
        <taxon>Gunneridae</taxon>
        <taxon>Pentapetalae</taxon>
        <taxon>rosids</taxon>
        <taxon>fabids</taxon>
        <taxon>Fabales</taxon>
        <taxon>Fabaceae</taxon>
        <taxon>Papilionoideae</taxon>
        <taxon>50 kb inversion clade</taxon>
        <taxon>NPAAA clade</taxon>
        <taxon>indigoferoid/millettioid clade</taxon>
        <taxon>Phaseoleae</taxon>
        <taxon>Phaseolus</taxon>
    </lineage>
</organism>
<dbReference type="PANTHER" id="PTHR37728:SF1">
    <property type="entry name" value="OS06G0132300 PROTEIN"/>
    <property type="match status" value="1"/>
</dbReference>
<evidence type="ECO:0000313" key="2">
    <source>
        <dbReference type="EMBL" id="KAK7354861.1"/>
    </source>
</evidence>
<reference evidence="2 3" key="1">
    <citation type="submission" date="2024-01" db="EMBL/GenBank/DDBJ databases">
        <title>The genomes of 5 underutilized Papilionoideae crops provide insights into root nodulation and disease resistanc.</title>
        <authorList>
            <person name="Jiang F."/>
        </authorList>
    </citation>
    <scope>NUCLEOTIDE SEQUENCE [LARGE SCALE GENOMIC DNA]</scope>
    <source>
        <strain evidence="2">JINMINGXINNONG_FW02</strain>
        <tissue evidence="2">Leaves</tissue>
    </source>
</reference>
<dbReference type="Proteomes" id="UP001374584">
    <property type="component" value="Unassembled WGS sequence"/>
</dbReference>
<feature type="compositionally biased region" description="Polar residues" evidence="1">
    <location>
        <begin position="99"/>
        <end position="110"/>
    </location>
</feature>
<keyword evidence="3" id="KW-1185">Reference proteome</keyword>
<sequence length="141" mass="15562">MWFCPNHATPFHKALVPSVSATSWRRSHGVSATANERGGKLGHNLLGTLRSNSTPIPKLTEKGDMSGSDILWALQRASAGKKKKKNGKNKKEHRRDESSVGTLTEQTAADYTNVRPLSINANWAAKLEDLDKRLRELSDTI</sequence>